<keyword evidence="4" id="KW-0808">Transferase</keyword>
<dbReference type="PANTHER" id="PTHR12317">
    <property type="entry name" value="DIACYLGLYCEROL O-ACYLTRANSFERASE"/>
    <property type="match status" value="1"/>
</dbReference>
<dbReference type="STRING" id="595528.A0A0D2WT08"/>
<evidence type="ECO:0000313" key="15">
    <source>
        <dbReference type="Proteomes" id="UP000008743"/>
    </source>
</evidence>
<dbReference type="InterPro" id="IPR007130">
    <property type="entry name" value="DAGAT"/>
</dbReference>
<dbReference type="EMBL" id="KE346369">
    <property type="protein sequence ID" value="KJE95470.1"/>
    <property type="molecule type" value="Genomic_DNA"/>
</dbReference>
<accession>A0A0D2WT08</accession>
<feature type="transmembrane region" description="Helical" evidence="12">
    <location>
        <begin position="15"/>
        <end position="33"/>
    </location>
</feature>
<dbReference type="GO" id="GO:0006629">
    <property type="term" value="P:lipid metabolic process"/>
    <property type="evidence" value="ECO:0007669"/>
    <property type="project" value="UniProtKB-KW"/>
</dbReference>
<feature type="compositionally biased region" description="Basic residues" evidence="11">
    <location>
        <begin position="538"/>
        <end position="556"/>
    </location>
</feature>
<dbReference type="InParanoid" id="A0A0D2WT08"/>
<evidence type="ECO:0000256" key="2">
    <source>
        <dbReference type="ARBA" id="ARBA00005420"/>
    </source>
</evidence>
<feature type="region of interest" description="Disordered" evidence="11">
    <location>
        <begin position="517"/>
        <end position="583"/>
    </location>
</feature>
<feature type="domain" description="NF-kappa-B-activating protein C-terminal" evidence="13">
    <location>
        <begin position="643"/>
        <end position="741"/>
    </location>
</feature>
<dbReference type="OrthoDB" id="273141at2759"/>
<feature type="compositionally biased region" description="Basic and acidic residues" evidence="11">
    <location>
        <begin position="353"/>
        <end position="362"/>
    </location>
</feature>
<name>A0A0D2WT08_CAPO3</name>
<dbReference type="eggNOG" id="KOG0831">
    <property type="taxonomic scope" value="Eukaryota"/>
</dbReference>
<dbReference type="GO" id="GO:0003682">
    <property type="term" value="F:chromatin binding"/>
    <property type="evidence" value="ECO:0007669"/>
    <property type="project" value="InterPro"/>
</dbReference>
<dbReference type="PhylomeDB" id="A0A0D2WT08"/>
<keyword evidence="3" id="KW-0444">Lipid biosynthesis</keyword>
<evidence type="ECO:0000256" key="10">
    <source>
        <dbReference type="ARBA" id="ARBA00023315"/>
    </source>
</evidence>
<keyword evidence="8" id="KW-0443">Lipid metabolism</keyword>
<dbReference type="Pfam" id="PF06047">
    <property type="entry name" value="Nkap_C"/>
    <property type="match status" value="1"/>
</dbReference>
<evidence type="ECO:0000313" key="14">
    <source>
        <dbReference type="EMBL" id="KJE95470.1"/>
    </source>
</evidence>
<keyword evidence="6" id="KW-0256">Endoplasmic reticulum</keyword>
<comment type="similarity">
    <text evidence="2">Belongs to the diacylglycerol acyltransferase family.</text>
</comment>
<evidence type="ECO:0000259" key="13">
    <source>
        <dbReference type="Pfam" id="PF06047"/>
    </source>
</evidence>
<protein>
    <recommendedName>
        <fullName evidence="13">NF-kappa-B-activating protein C-terminal domain-containing protein</fullName>
    </recommendedName>
</protein>
<dbReference type="Proteomes" id="UP000008743">
    <property type="component" value="Unassembled WGS sequence"/>
</dbReference>
<keyword evidence="10" id="KW-0012">Acyltransferase</keyword>
<keyword evidence="5 12" id="KW-0812">Transmembrane</keyword>
<dbReference type="AlphaFoldDB" id="A0A0D2WT08"/>
<evidence type="ECO:0000256" key="11">
    <source>
        <dbReference type="SAM" id="MobiDB-lite"/>
    </source>
</evidence>
<evidence type="ECO:0000256" key="5">
    <source>
        <dbReference type="ARBA" id="ARBA00022692"/>
    </source>
</evidence>
<dbReference type="CDD" id="cd07987">
    <property type="entry name" value="LPLAT_MGAT-like"/>
    <property type="match status" value="1"/>
</dbReference>
<evidence type="ECO:0000256" key="4">
    <source>
        <dbReference type="ARBA" id="ARBA00022679"/>
    </source>
</evidence>
<sequence length="746" mass="81491">MQISTPVALSARDKWFALAMYALLWFVAAPLSFVLVLLAWWVADLTGVLVLVLLYLPFRLDGASTRAAGRMSKWFTEHRVAKLWAAYFPMRLAVTAPLPVDKGQRYIMALYPHGTIPLHAQLALLFDGCDRSKLLPGLDLRVLSVSPNFLLPFWREIFLASGAVEASAHVATAVLESGRSVLVLPGGVAEMLKSRPGPAYGIIAKHRKGYVRLALEQGAALVPTFAFGANEFILQSRNKTLKAINTWIAKRAACFVPLYYGRWNTLVPFAHPVTVITGTPIPVERVASPTQAQVDALHQQFLAALRELFETHKSQFGTPNDELIFIVQCQQTTRPVHLGPGPGLPTAHPPRPLSDHADHDPPAARGRTGAPGPRLAPDRLLHDITAAAAAIVAAAAPAPDRRLLHDDAAAHGHSPARPAEVGLALRSTIDGRRIDAAPTRVPALRLPREDQDGRSSVAMVLVDRSSAMRRLVVRDPIVVVDPSSDLSSSSCVASNERHSTVWMLAYGRVRHLLRVNRTPSPHRPLPSVGRIVVESDKKHKKSKKHSRKSRKHRRRSSSGSESDSDARSVSDHSEAEALPDERAGAIDADATSNEIAAAAEAESGLPSAAATAVSAEAGRVNEDDDQDVGPAPYVMLDKLVPSGYGKALLPGEGEGMAEFIKADARIPRRGEIGLTSEQIEAFEDVGFVMSGSRHRRMEAVRMRKENQVYSAEERRALAMLNYEERSKRENKILADFRDMVRKHKDE</sequence>
<comment type="subcellular location">
    <subcellularLocation>
        <location evidence="1">Endoplasmic reticulum membrane</location>
        <topology evidence="1">Multi-pass membrane protein</topology>
    </subcellularLocation>
</comment>
<dbReference type="Pfam" id="PF03982">
    <property type="entry name" value="DAGAT"/>
    <property type="match status" value="1"/>
</dbReference>
<organism evidence="14 15">
    <name type="scientific">Capsaspora owczarzaki (strain ATCC 30864)</name>
    <dbReference type="NCBI Taxonomy" id="595528"/>
    <lineage>
        <taxon>Eukaryota</taxon>
        <taxon>Filasterea</taxon>
        <taxon>Capsaspora</taxon>
    </lineage>
</organism>
<evidence type="ECO:0000256" key="9">
    <source>
        <dbReference type="ARBA" id="ARBA00023136"/>
    </source>
</evidence>
<evidence type="ECO:0000256" key="6">
    <source>
        <dbReference type="ARBA" id="ARBA00022824"/>
    </source>
</evidence>
<feature type="region of interest" description="Disordered" evidence="11">
    <location>
        <begin position="336"/>
        <end position="377"/>
    </location>
</feature>
<dbReference type="InterPro" id="IPR009269">
    <property type="entry name" value="NKAP_C"/>
</dbReference>
<proteinExistence type="inferred from homology"/>
<evidence type="ECO:0000256" key="12">
    <source>
        <dbReference type="SAM" id="Phobius"/>
    </source>
</evidence>
<evidence type="ECO:0000256" key="8">
    <source>
        <dbReference type="ARBA" id="ARBA00023098"/>
    </source>
</evidence>
<gene>
    <name evidence="14" type="ORF">CAOG_009927</name>
</gene>
<dbReference type="GO" id="GO:0008374">
    <property type="term" value="F:O-acyltransferase activity"/>
    <property type="evidence" value="ECO:0007669"/>
    <property type="project" value="InterPro"/>
</dbReference>
<reference evidence="15" key="1">
    <citation type="submission" date="2011-02" db="EMBL/GenBank/DDBJ databases">
        <title>The Genome Sequence of Capsaspora owczarzaki ATCC 30864.</title>
        <authorList>
            <person name="Russ C."/>
            <person name="Cuomo C."/>
            <person name="Burger G."/>
            <person name="Gray M.W."/>
            <person name="Holland P.W.H."/>
            <person name="King N."/>
            <person name="Lang F.B.F."/>
            <person name="Roger A.J."/>
            <person name="Ruiz-Trillo I."/>
            <person name="Young S.K."/>
            <person name="Zeng Q."/>
            <person name="Gargeya S."/>
            <person name="Alvarado L."/>
            <person name="Berlin A."/>
            <person name="Chapman S.B."/>
            <person name="Chen Z."/>
            <person name="Freedman E."/>
            <person name="Gellesch M."/>
            <person name="Goldberg J."/>
            <person name="Griggs A."/>
            <person name="Gujja S."/>
            <person name="Heilman E."/>
            <person name="Heiman D."/>
            <person name="Howarth C."/>
            <person name="Mehta T."/>
            <person name="Neiman D."/>
            <person name="Pearson M."/>
            <person name="Roberts A."/>
            <person name="Saif S."/>
            <person name="Shea T."/>
            <person name="Shenoy N."/>
            <person name="Sisk P."/>
            <person name="Stolte C."/>
            <person name="Sykes S."/>
            <person name="White J."/>
            <person name="Yandava C."/>
            <person name="Haas B."/>
            <person name="Nusbaum C."/>
            <person name="Birren B."/>
        </authorList>
    </citation>
    <scope>NUCLEOTIDE SEQUENCE</scope>
    <source>
        <strain evidence="15">ATCC 30864</strain>
    </source>
</reference>
<evidence type="ECO:0000256" key="3">
    <source>
        <dbReference type="ARBA" id="ARBA00022516"/>
    </source>
</evidence>
<dbReference type="GO" id="GO:0005789">
    <property type="term" value="C:endoplasmic reticulum membrane"/>
    <property type="evidence" value="ECO:0007669"/>
    <property type="project" value="UniProtKB-SubCell"/>
</dbReference>
<keyword evidence="9 12" id="KW-0472">Membrane</keyword>
<feature type="compositionally biased region" description="Basic and acidic residues" evidence="11">
    <location>
        <begin position="564"/>
        <end position="583"/>
    </location>
</feature>
<keyword evidence="15" id="KW-1185">Reference proteome</keyword>
<evidence type="ECO:0000256" key="7">
    <source>
        <dbReference type="ARBA" id="ARBA00022989"/>
    </source>
</evidence>
<keyword evidence="7 12" id="KW-1133">Transmembrane helix</keyword>
<evidence type="ECO:0000256" key="1">
    <source>
        <dbReference type="ARBA" id="ARBA00004477"/>
    </source>
</evidence>